<dbReference type="OrthoDB" id="421671at2759"/>
<evidence type="ECO:0000313" key="1">
    <source>
        <dbReference type="EMBL" id="CBJ31272.1"/>
    </source>
</evidence>
<sequence>MAASTTTAETGGRPAAATGPRSVNWPLWYVLPIAPYQRRKTLMKEIVPGKVWTFDQLQGILYVIVPVRMTVIKLDKSEGGGLFVYAPVAPTGECMAMMRKLEAEHGPVRHIVLGTLGLEHKVFAGPFAQRFSEARVWYTPGQYSFPIGLPLSWLGFGGRPTKEIPASSEDAPWGADLDHHVLGPFFSKDGSGGYGETAFFHKDTKTLLVTDMVVKVEDQVPEIVCEDPRPLLFHARDNALERVEDTPEVRLKGWRRIVQFALTFQPSSLEVVELKKALFDDAPQSKMKELGWGGLFPFEWSSSSDDLKSFSAMKGGLLVAPILQVLLLNRDPGPVLDWADRVAKWPFQRVIPCHLANDVSTTPKEFRKAFRFLEKGGSGGGGGSAGLLSLFGGGAGGGGSGGAQPLPEDLQFLRDAEKTLVKLGTLFPAEEPIDRSRR</sequence>
<dbReference type="InParanoid" id="D7FSY1"/>
<proteinExistence type="predicted"/>
<dbReference type="Proteomes" id="UP000002630">
    <property type="component" value="Unassembled WGS sequence"/>
</dbReference>
<dbReference type="InterPro" id="IPR025638">
    <property type="entry name" value="DUF4336"/>
</dbReference>
<dbReference type="STRING" id="2880.D7FSY1"/>
<organism evidence="1 2">
    <name type="scientific">Ectocarpus siliculosus</name>
    <name type="common">Brown alga</name>
    <name type="synonym">Conferva siliculosa</name>
    <dbReference type="NCBI Taxonomy" id="2880"/>
    <lineage>
        <taxon>Eukaryota</taxon>
        <taxon>Sar</taxon>
        <taxon>Stramenopiles</taxon>
        <taxon>Ochrophyta</taxon>
        <taxon>PX clade</taxon>
        <taxon>Phaeophyceae</taxon>
        <taxon>Ectocarpales</taxon>
        <taxon>Ectocarpaceae</taxon>
        <taxon>Ectocarpus</taxon>
    </lineage>
</organism>
<dbReference type="PANTHER" id="PTHR33835:SF2">
    <property type="entry name" value="LYSINE-TRNA LIGASE"/>
    <property type="match status" value="1"/>
</dbReference>
<reference evidence="1 2" key="1">
    <citation type="journal article" date="2010" name="Nature">
        <title>The Ectocarpus genome and the independent evolution of multicellularity in brown algae.</title>
        <authorList>
            <person name="Cock J.M."/>
            <person name="Sterck L."/>
            <person name="Rouze P."/>
            <person name="Scornet D."/>
            <person name="Allen A.E."/>
            <person name="Amoutzias G."/>
            <person name="Anthouard V."/>
            <person name="Artiguenave F."/>
            <person name="Aury J.M."/>
            <person name="Badger J.H."/>
            <person name="Beszteri B."/>
            <person name="Billiau K."/>
            <person name="Bonnet E."/>
            <person name="Bothwell J.H."/>
            <person name="Bowler C."/>
            <person name="Boyen C."/>
            <person name="Brownlee C."/>
            <person name="Carrano C.J."/>
            <person name="Charrier B."/>
            <person name="Cho G.Y."/>
            <person name="Coelho S.M."/>
            <person name="Collen J."/>
            <person name="Corre E."/>
            <person name="Da Silva C."/>
            <person name="Delage L."/>
            <person name="Delaroque N."/>
            <person name="Dittami S.M."/>
            <person name="Doulbeau S."/>
            <person name="Elias M."/>
            <person name="Farnham G."/>
            <person name="Gachon C.M."/>
            <person name="Gschloessl B."/>
            <person name="Heesch S."/>
            <person name="Jabbari K."/>
            <person name="Jubin C."/>
            <person name="Kawai H."/>
            <person name="Kimura K."/>
            <person name="Kloareg B."/>
            <person name="Kupper F.C."/>
            <person name="Lang D."/>
            <person name="Le Bail A."/>
            <person name="Leblanc C."/>
            <person name="Lerouge P."/>
            <person name="Lohr M."/>
            <person name="Lopez P.J."/>
            <person name="Martens C."/>
            <person name="Maumus F."/>
            <person name="Michel G."/>
            <person name="Miranda-Saavedra D."/>
            <person name="Morales J."/>
            <person name="Moreau H."/>
            <person name="Motomura T."/>
            <person name="Nagasato C."/>
            <person name="Napoli C.A."/>
            <person name="Nelson D.R."/>
            <person name="Nyvall-Collen P."/>
            <person name="Peters A.F."/>
            <person name="Pommier C."/>
            <person name="Potin P."/>
            <person name="Poulain J."/>
            <person name="Quesneville H."/>
            <person name="Read B."/>
            <person name="Rensing S.A."/>
            <person name="Ritter A."/>
            <person name="Rousvoal S."/>
            <person name="Samanta M."/>
            <person name="Samson G."/>
            <person name="Schroeder D.C."/>
            <person name="Segurens B."/>
            <person name="Strittmatter M."/>
            <person name="Tonon T."/>
            <person name="Tregear J.W."/>
            <person name="Valentin K."/>
            <person name="von Dassow P."/>
            <person name="Yamagishi T."/>
            <person name="Van de Peer Y."/>
            <person name="Wincker P."/>
        </authorList>
    </citation>
    <scope>NUCLEOTIDE SEQUENCE [LARGE SCALE GENOMIC DNA]</scope>
    <source>
        <strain evidence="2">Ec32 / CCAP1310/4</strain>
    </source>
</reference>
<keyword evidence="2" id="KW-1185">Reference proteome</keyword>
<dbReference type="AlphaFoldDB" id="D7FSY1"/>
<evidence type="ECO:0000313" key="2">
    <source>
        <dbReference type="Proteomes" id="UP000002630"/>
    </source>
</evidence>
<protein>
    <submittedName>
        <fullName evidence="1">Uncharacterized protein</fullName>
    </submittedName>
</protein>
<dbReference type="eggNOG" id="ENOG502QU5X">
    <property type="taxonomic scope" value="Eukaryota"/>
</dbReference>
<dbReference type="EMBL" id="FN649760">
    <property type="protein sequence ID" value="CBJ31272.1"/>
    <property type="molecule type" value="Genomic_DNA"/>
</dbReference>
<name>D7FSY1_ECTSI</name>
<dbReference type="PANTHER" id="PTHR33835">
    <property type="entry name" value="YALI0C07656P"/>
    <property type="match status" value="1"/>
</dbReference>
<dbReference type="Pfam" id="PF14234">
    <property type="entry name" value="DUF4336"/>
    <property type="match status" value="1"/>
</dbReference>
<gene>
    <name evidence="1" type="ORF">Esi_0241_0036</name>
</gene>
<accession>D7FSY1</accession>